<accession>A0A381FR86</accession>
<protein>
    <submittedName>
        <fullName evidence="1">Uncharacterized protein</fullName>
    </submittedName>
</protein>
<proteinExistence type="predicted"/>
<organism evidence="1 2">
    <name type="scientific">Chryseobacterium indoltheticum</name>
    <dbReference type="NCBI Taxonomy" id="254"/>
    <lineage>
        <taxon>Bacteria</taxon>
        <taxon>Pseudomonadati</taxon>
        <taxon>Bacteroidota</taxon>
        <taxon>Flavobacteriia</taxon>
        <taxon>Flavobacteriales</taxon>
        <taxon>Weeksellaceae</taxon>
        <taxon>Chryseobacterium group</taxon>
        <taxon>Chryseobacterium</taxon>
    </lineage>
</organism>
<name>A0A381FR86_9FLAO</name>
<dbReference type="Proteomes" id="UP000254282">
    <property type="component" value="Unassembled WGS sequence"/>
</dbReference>
<evidence type="ECO:0000313" key="1">
    <source>
        <dbReference type="EMBL" id="SUX48973.1"/>
    </source>
</evidence>
<gene>
    <name evidence="1" type="ORF">NCTC13532_04584</name>
</gene>
<sequence length="80" mass="9375">MSYNSQLEIMKKDKLKKKVTYESVSVPYIPPIKLKEIPPEKAFAILRKAGYDITEQQSEEIMQFLYIIVKITLKEFFASD</sequence>
<evidence type="ECO:0000313" key="2">
    <source>
        <dbReference type="Proteomes" id="UP000254282"/>
    </source>
</evidence>
<dbReference type="AlphaFoldDB" id="A0A381FR86"/>
<dbReference type="EMBL" id="UFVR01000004">
    <property type="protein sequence ID" value="SUX48973.1"/>
    <property type="molecule type" value="Genomic_DNA"/>
</dbReference>
<reference evidence="1 2" key="1">
    <citation type="submission" date="2018-06" db="EMBL/GenBank/DDBJ databases">
        <authorList>
            <consortium name="Pathogen Informatics"/>
            <person name="Doyle S."/>
        </authorList>
    </citation>
    <scope>NUCLEOTIDE SEQUENCE [LARGE SCALE GENOMIC DNA]</scope>
    <source>
        <strain evidence="1 2">NCTC13532</strain>
    </source>
</reference>